<sequence length="291" mass="31456">MTTELSIERRMWSLFEPVHAVSYFAPQARQAFEEAGLRGFWRGYFAGRCAPLGAVGAGPVIGAFYGFAPAMVQRALPDVWTRITPERALEARLAGARAVLQFASEGLDPAGLDEAAGLLRTAAQATEPQGRVLGAANAALPWPDEPLDVLWQAATTLREHRGDGHIAALLIEGLDGPESMVWRVALNGAGRGMAQPARGWSDEDWDAAHRRLHQRGYLDGEGGPSQKAHSAYRTIEETTDQLAAGPWRALGAEATEHCAALLTPLTARLLGRLGEYYPSWINLPMPVRDAS</sequence>
<proteinExistence type="predicted"/>
<protein>
    <recommendedName>
        <fullName evidence="3">SalK</fullName>
    </recommendedName>
</protein>
<dbReference type="Pfam" id="PF21863">
    <property type="entry name" value="HTH_67"/>
    <property type="match status" value="1"/>
</dbReference>
<evidence type="ECO:0008006" key="3">
    <source>
        <dbReference type="Google" id="ProtNLM"/>
    </source>
</evidence>
<accession>A0ABP8D0Y5</accession>
<dbReference type="RefSeq" id="WP_345122618.1">
    <property type="nucleotide sequence ID" value="NZ_BAABAT010000003.1"/>
</dbReference>
<evidence type="ECO:0000313" key="1">
    <source>
        <dbReference type="EMBL" id="GAA4245819.1"/>
    </source>
</evidence>
<comment type="caution">
    <text evidence="1">The sequence shown here is derived from an EMBL/GenBank/DDBJ whole genome shotgun (WGS) entry which is preliminary data.</text>
</comment>
<evidence type="ECO:0000313" key="2">
    <source>
        <dbReference type="Proteomes" id="UP001500620"/>
    </source>
</evidence>
<keyword evidence="2" id="KW-1185">Reference proteome</keyword>
<dbReference type="NCBIfam" id="NF047719">
    <property type="entry name" value="SCO6745_fam_HTH"/>
    <property type="match status" value="1"/>
</dbReference>
<gene>
    <name evidence="1" type="ORF">GCM10022255_014670</name>
</gene>
<name>A0ABP8D0Y5_9ACTN</name>
<dbReference type="EMBL" id="BAABAT010000003">
    <property type="protein sequence ID" value="GAA4245819.1"/>
    <property type="molecule type" value="Genomic_DNA"/>
</dbReference>
<dbReference type="Proteomes" id="UP001500620">
    <property type="component" value="Unassembled WGS sequence"/>
</dbReference>
<organism evidence="1 2">
    <name type="scientific">Dactylosporangium darangshiense</name>
    <dbReference type="NCBI Taxonomy" id="579108"/>
    <lineage>
        <taxon>Bacteria</taxon>
        <taxon>Bacillati</taxon>
        <taxon>Actinomycetota</taxon>
        <taxon>Actinomycetes</taxon>
        <taxon>Micromonosporales</taxon>
        <taxon>Micromonosporaceae</taxon>
        <taxon>Dactylosporangium</taxon>
    </lineage>
</organism>
<dbReference type="InterPro" id="IPR054058">
    <property type="entry name" value="HTH_67"/>
</dbReference>
<reference evidence="2" key="1">
    <citation type="journal article" date="2019" name="Int. J. Syst. Evol. Microbiol.">
        <title>The Global Catalogue of Microorganisms (GCM) 10K type strain sequencing project: providing services to taxonomists for standard genome sequencing and annotation.</title>
        <authorList>
            <consortium name="The Broad Institute Genomics Platform"/>
            <consortium name="The Broad Institute Genome Sequencing Center for Infectious Disease"/>
            <person name="Wu L."/>
            <person name="Ma J."/>
        </authorList>
    </citation>
    <scope>NUCLEOTIDE SEQUENCE [LARGE SCALE GENOMIC DNA]</scope>
    <source>
        <strain evidence="2">JCM 17441</strain>
    </source>
</reference>